<feature type="transmembrane region" description="Helical" evidence="7">
    <location>
        <begin position="288"/>
        <end position="308"/>
    </location>
</feature>
<feature type="compositionally biased region" description="Polar residues" evidence="6">
    <location>
        <begin position="325"/>
        <end position="343"/>
    </location>
</feature>
<name>A0ABQ0CML7_9HYPO</name>
<dbReference type="Pfam" id="PF20684">
    <property type="entry name" value="Fung_rhodopsin"/>
    <property type="match status" value="1"/>
</dbReference>
<sequence>MLARLASRPSFVWVMLLSLASAADVLSPSSATLSNRTTKAINSAPIRDRSPRLAREVIALGCVTSLVMIFRLVINKFYSTRRAFSADDWAIFVSIFIRISATVVDAEGLIANGLGRDVWTVSPQEVRGFALYFYVIQILYFMEITMMKATWGLFYLSIFPGRTVRRILWITIGCIVLTGLVFILIAAFQCTPVRYTWEQYGNHDLHGRCININPVGWANAAMSVAMDFWLIAIPLNQVHKLSLHWKKKLGAAVMFMTALSVTIISIIRFRSLVTFANSKNPTWDQCEIVLWSTVEVSVGMMGLCLPAIRQMLVRLAPQFFASQQISTSSGGDTDLVPTQSTTTKQKEGQSGVKHLPVLQLSRRTWGPLVEDDWTQTCQPRRVPKRFSGTNLRLFCLIVLGVERNSPPPGEPYFISSQSSREESWAIDFGYADPATGEATKVRPARCDALEMLSRSTATLARFVQP</sequence>
<dbReference type="EMBL" id="BAAFGZ010000090">
    <property type="protein sequence ID" value="GAB0134701.1"/>
    <property type="molecule type" value="Genomic_DNA"/>
</dbReference>
<comment type="similarity">
    <text evidence="5">Belongs to the SAT4 family.</text>
</comment>
<evidence type="ECO:0000256" key="3">
    <source>
        <dbReference type="ARBA" id="ARBA00022989"/>
    </source>
</evidence>
<feature type="transmembrane region" description="Helical" evidence="7">
    <location>
        <begin position="217"/>
        <end position="237"/>
    </location>
</feature>
<evidence type="ECO:0000313" key="10">
    <source>
        <dbReference type="EMBL" id="GAB0134701.1"/>
    </source>
</evidence>
<evidence type="ECO:0000256" key="1">
    <source>
        <dbReference type="ARBA" id="ARBA00004141"/>
    </source>
</evidence>
<reference evidence="11" key="1">
    <citation type="submission" date="2024-06" db="EMBL/GenBank/DDBJ databases">
        <title>Draft Genome Sequences of Epichloe bromicola Strains Isolated from Elymus ciliaris.</title>
        <authorList>
            <consortium name="Epichloe bromicola genome sequencing consortium"/>
            <person name="Miura A."/>
            <person name="Imano S."/>
            <person name="Ashida A."/>
            <person name="Sato I."/>
            <person name="Chiba S."/>
            <person name="Tanaka A."/>
            <person name="Camagna M."/>
            <person name="Takemoto D."/>
        </authorList>
    </citation>
    <scope>NUCLEOTIDE SEQUENCE [LARGE SCALE GENOMIC DNA]</scope>
    <source>
        <strain evidence="11">DP</strain>
    </source>
</reference>
<protein>
    <recommendedName>
        <fullName evidence="9">Rhodopsin domain-containing protein</fullName>
    </recommendedName>
</protein>
<dbReference type="InterPro" id="IPR052337">
    <property type="entry name" value="SAT4-like"/>
</dbReference>
<keyword evidence="11" id="KW-1185">Reference proteome</keyword>
<keyword evidence="8" id="KW-0732">Signal</keyword>
<gene>
    <name evidence="10" type="primary">g3061</name>
    <name evidence="10" type="ORF">EsDP_00003061</name>
</gene>
<dbReference type="InterPro" id="IPR049326">
    <property type="entry name" value="Rhodopsin_dom_fungi"/>
</dbReference>
<evidence type="ECO:0000256" key="8">
    <source>
        <dbReference type="SAM" id="SignalP"/>
    </source>
</evidence>
<proteinExistence type="inferred from homology"/>
<evidence type="ECO:0000259" key="9">
    <source>
        <dbReference type="Pfam" id="PF20684"/>
    </source>
</evidence>
<accession>A0ABQ0CML7</accession>
<comment type="subcellular location">
    <subcellularLocation>
        <location evidence="1">Membrane</location>
        <topology evidence="1">Multi-pass membrane protein</topology>
    </subcellularLocation>
</comment>
<feature type="transmembrane region" description="Helical" evidence="7">
    <location>
        <begin position="249"/>
        <end position="268"/>
    </location>
</feature>
<evidence type="ECO:0000256" key="5">
    <source>
        <dbReference type="ARBA" id="ARBA00038359"/>
    </source>
</evidence>
<feature type="domain" description="Rhodopsin" evidence="9">
    <location>
        <begin position="79"/>
        <end position="313"/>
    </location>
</feature>
<keyword evidence="4 7" id="KW-0472">Membrane</keyword>
<feature type="chain" id="PRO_5047123641" description="Rhodopsin domain-containing protein" evidence="8">
    <location>
        <begin position="23"/>
        <end position="465"/>
    </location>
</feature>
<feature type="transmembrane region" description="Helical" evidence="7">
    <location>
        <begin position="90"/>
        <end position="111"/>
    </location>
</feature>
<dbReference type="PANTHER" id="PTHR33048:SF143">
    <property type="entry name" value="EXTRACELLULAR MEMBRANE PROTEIN CFEM DOMAIN-CONTAINING PROTEIN-RELATED"/>
    <property type="match status" value="1"/>
</dbReference>
<feature type="transmembrane region" description="Helical" evidence="7">
    <location>
        <begin position="131"/>
        <end position="155"/>
    </location>
</feature>
<comment type="caution">
    <text evidence="10">The sequence shown here is derived from an EMBL/GenBank/DDBJ whole genome shotgun (WGS) entry which is preliminary data.</text>
</comment>
<evidence type="ECO:0000256" key="7">
    <source>
        <dbReference type="SAM" id="Phobius"/>
    </source>
</evidence>
<keyword evidence="2 7" id="KW-0812">Transmembrane</keyword>
<feature type="transmembrane region" description="Helical" evidence="7">
    <location>
        <begin position="57"/>
        <end position="78"/>
    </location>
</feature>
<dbReference type="PANTHER" id="PTHR33048">
    <property type="entry name" value="PTH11-LIKE INTEGRAL MEMBRANE PROTEIN (AFU_ORTHOLOGUE AFUA_5G11245)"/>
    <property type="match status" value="1"/>
</dbReference>
<keyword evidence="3 7" id="KW-1133">Transmembrane helix</keyword>
<evidence type="ECO:0000313" key="11">
    <source>
        <dbReference type="Proteomes" id="UP001562357"/>
    </source>
</evidence>
<evidence type="ECO:0000256" key="6">
    <source>
        <dbReference type="SAM" id="MobiDB-lite"/>
    </source>
</evidence>
<feature type="region of interest" description="Disordered" evidence="6">
    <location>
        <begin position="325"/>
        <end position="351"/>
    </location>
</feature>
<dbReference type="Proteomes" id="UP001562357">
    <property type="component" value="Unassembled WGS sequence"/>
</dbReference>
<feature type="signal peptide" evidence="8">
    <location>
        <begin position="1"/>
        <end position="22"/>
    </location>
</feature>
<evidence type="ECO:0000256" key="4">
    <source>
        <dbReference type="ARBA" id="ARBA00023136"/>
    </source>
</evidence>
<feature type="transmembrane region" description="Helical" evidence="7">
    <location>
        <begin position="167"/>
        <end position="188"/>
    </location>
</feature>
<evidence type="ECO:0000256" key="2">
    <source>
        <dbReference type="ARBA" id="ARBA00022692"/>
    </source>
</evidence>
<organism evidence="10 11">
    <name type="scientific">Epichloe bromicola</name>
    <dbReference type="NCBI Taxonomy" id="79588"/>
    <lineage>
        <taxon>Eukaryota</taxon>
        <taxon>Fungi</taxon>
        <taxon>Dikarya</taxon>
        <taxon>Ascomycota</taxon>
        <taxon>Pezizomycotina</taxon>
        <taxon>Sordariomycetes</taxon>
        <taxon>Hypocreomycetidae</taxon>
        <taxon>Hypocreales</taxon>
        <taxon>Clavicipitaceae</taxon>
        <taxon>Epichloe</taxon>
    </lineage>
</organism>